<evidence type="ECO:0000256" key="3">
    <source>
        <dbReference type="ARBA" id="ARBA00022946"/>
    </source>
</evidence>
<dbReference type="Pfam" id="PF01783">
    <property type="entry name" value="Ribosomal_L32p"/>
    <property type="match status" value="1"/>
</dbReference>
<dbReference type="InterPro" id="IPR051991">
    <property type="entry name" value="Mitoribosomal_protein_bL32"/>
</dbReference>
<evidence type="ECO:0000256" key="5">
    <source>
        <dbReference type="ARBA" id="ARBA00023128"/>
    </source>
</evidence>
<evidence type="ECO:0000256" key="4">
    <source>
        <dbReference type="ARBA" id="ARBA00022980"/>
    </source>
</evidence>
<keyword evidence="9" id="KW-1185">Reference proteome</keyword>
<evidence type="ECO:0000313" key="9">
    <source>
        <dbReference type="Proteomes" id="UP001316803"/>
    </source>
</evidence>
<dbReference type="InterPro" id="IPR011332">
    <property type="entry name" value="Ribosomal_zn-bd"/>
</dbReference>
<protein>
    <recommendedName>
        <fullName evidence="7">Large ribosomal subunit protein bL32m</fullName>
    </recommendedName>
</protein>
<evidence type="ECO:0000256" key="2">
    <source>
        <dbReference type="ARBA" id="ARBA00008560"/>
    </source>
</evidence>
<keyword evidence="5" id="KW-0496">Mitochondrion</keyword>
<dbReference type="NCBIfam" id="TIGR01031">
    <property type="entry name" value="rpmF_bact"/>
    <property type="match status" value="1"/>
</dbReference>
<keyword evidence="4" id="KW-0689">Ribosomal protein</keyword>
<evidence type="ECO:0000256" key="1">
    <source>
        <dbReference type="ARBA" id="ARBA00004173"/>
    </source>
</evidence>
<keyword evidence="6" id="KW-0687">Ribonucleoprotein</keyword>
<organism evidence="8 9">
    <name type="scientific">Knufia fluminis</name>
    <dbReference type="NCBI Taxonomy" id="191047"/>
    <lineage>
        <taxon>Eukaryota</taxon>
        <taxon>Fungi</taxon>
        <taxon>Dikarya</taxon>
        <taxon>Ascomycota</taxon>
        <taxon>Pezizomycotina</taxon>
        <taxon>Eurotiomycetes</taxon>
        <taxon>Chaetothyriomycetidae</taxon>
        <taxon>Chaetothyriales</taxon>
        <taxon>Trichomeriaceae</taxon>
        <taxon>Knufia</taxon>
    </lineage>
</organism>
<comment type="similarity">
    <text evidence="2">Belongs to the bacterial ribosomal protein bL32 family.</text>
</comment>
<keyword evidence="3" id="KW-0809">Transit peptide</keyword>
<name>A0AAN8EHW9_9EURO</name>
<dbReference type="AlphaFoldDB" id="A0AAN8EHW9"/>
<evidence type="ECO:0000256" key="6">
    <source>
        <dbReference type="ARBA" id="ARBA00023274"/>
    </source>
</evidence>
<evidence type="ECO:0000313" key="8">
    <source>
        <dbReference type="EMBL" id="KAK5955938.1"/>
    </source>
</evidence>
<dbReference type="PANTHER" id="PTHR21026:SF2">
    <property type="entry name" value="LARGE RIBOSOMAL SUBUNIT PROTEIN BL32M"/>
    <property type="match status" value="1"/>
</dbReference>
<evidence type="ECO:0000256" key="7">
    <source>
        <dbReference type="ARBA" id="ARBA00039935"/>
    </source>
</evidence>
<dbReference type="Proteomes" id="UP001316803">
    <property type="component" value="Unassembled WGS sequence"/>
</dbReference>
<dbReference type="GO" id="GO:0003735">
    <property type="term" value="F:structural constituent of ribosome"/>
    <property type="evidence" value="ECO:0007669"/>
    <property type="project" value="InterPro"/>
</dbReference>
<accession>A0AAN8EHW9</accession>
<gene>
    <name evidence="8" type="primary">rec14_1</name>
    <name evidence="8" type="ORF">OHC33_002511</name>
</gene>
<dbReference type="PANTHER" id="PTHR21026">
    <property type="entry name" value="39S RIBOSOMAL PROTEIN L32, MITOCHONDRIAL"/>
    <property type="match status" value="1"/>
</dbReference>
<comment type="subcellular location">
    <subcellularLocation>
        <location evidence="1">Mitochondrion</location>
    </subcellularLocation>
</comment>
<dbReference type="GO" id="GO:0005762">
    <property type="term" value="C:mitochondrial large ribosomal subunit"/>
    <property type="evidence" value="ECO:0007669"/>
    <property type="project" value="TreeGrafter"/>
</dbReference>
<dbReference type="InterPro" id="IPR002677">
    <property type="entry name" value="Ribosomal_bL32"/>
</dbReference>
<comment type="caution">
    <text evidence="8">The sequence shown here is derived from an EMBL/GenBank/DDBJ whole genome shotgun (WGS) entry which is preliminary data.</text>
</comment>
<sequence length="125" mass="13779">MAMLQRQTGLGLSRVLFGSPALSSPARPALPLLSTLTLPSISIQIPGFLSDIWEGVLRAVPKKKTSHMKKRHRQLAGKALKDVKSINTCPGCGRPKKAHFLCPYCVAEIKQSYLDKWMNKIPADK</sequence>
<reference evidence="8 9" key="1">
    <citation type="submission" date="2022-12" db="EMBL/GenBank/DDBJ databases">
        <title>Genomic features and morphological characterization of a novel Knufia sp. strain isolated from spacecraft assembly facility.</title>
        <authorList>
            <person name="Teixeira M."/>
            <person name="Chander A.M."/>
            <person name="Stajich J.E."/>
            <person name="Venkateswaran K."/>
        </authorList>
    </citation>
    <scope>NUCLEOTIDE SEQUENCE [LARGE SCALE GENOMIC DNA]</scope>
    <source>
        <strain evidence="8 9">FJI-L2-BK-P2</strain>
    </source>
</reference>
<dbReference type="GO" id="GO:0006412">
    <property type="term" value="P:translation"/>
    <property type="evidence" value="ECO:0007669"/>
    <property type="project" value="InterPro"/>
</dbReference>
<dbReference type="SUPFAM" id="SSF57829">
    <property type="entry name" value="Zn-binding ribosomal proteins"/>
    <property type="match status" value="1"/>
</dbReference>
<dbReference type="EMBL" id="JAKLMC020000005">
    <property type="protein sequence ID" value="KAK5955938.1"/>
    <property type="molecule type" value="Genomic_DNA"/>
</dbReference>
<proteinExistence type="inferred from homology"/>